<evidence type="ECO:0000256" key="2">
    <source>
        <dbReference type="SAM" id="Phobius"/>
    </source>
</evidence>
<feature type="region of interest" description="Disordered" evidence="1">
    <location>
        <begin position="647"/>
        <end position="740"/>
    </location>
</feature>
<dbReference type="Proteomes" id="UP000799757">
    <property type="component" value="Unassembled WGS sequence"/>
</dbReference>
<feature type="region of interest" description="Disordered" evidence="1">
    <location>
        <begin position="791"/>
        <end position="841"/>
    </location>
</feature>
<keyword evidence="2" id="KW-0812">Transmembrane</keyword>
<feature type="compositionally biased region" description="Low complexity" evidence="1">
    <location>
        <begin position="812"/>
        <end position="824"/>
    </location>
</feature>
<organism evidence="3 4">
    <name type="scientific">Melanomma pulvis-pyrius CBS 109.77</name>
    <dbReference type="NCBI Taxonomy" id="1314802"/>
    <lineage>
        <taxon>Eukaryota</taxon>
        <taxon>Fungi</taxon>
        <taxon>Dikarya</taxon>
        <taxon>Ascomycota</taxon>
        <taxon>Pezizomycotina</taxon>
        <taxon>Dothideomycetes</taxon>
        <taxon>Pleosporomycetidae</taxon>
        <taxon>Pleosporales</taxon>
        <taxon>Melanommataceae</taxon>
        <taxon>Melanomma</taxon>
    </lineage>
</organism>
<feature type="compositionally biased region" description="Basic and acidic residues" evidence="1">
    <location>
        <begin position="99"/>
        <end position="109"/>
    </location>
</feature>
<evidence type="ECO:0000313" key="4">
    <source>
        <dbReference type="Proteomes" id="UP000799757"/>
    </source>
</evidence>
<feature type="region of interest" description="Disordered" evidence="1">
    <location>
        <begin position="545"/>
        <end position="585"/>
    </location>
</feature>
<sequence length="1580" mass="176426">MNFQLQQTEAFQPPTAVVMHLHRLTSNFTHTKLITCLISFFLFTNYTFAAEHRVHGGSLNRIRSSQSNGYEPDKSTSENNDILDDDILSRIYEHINVTEERSNSTSDHHVLKKSHHDQKRDEPGFADEDDFDDLEVTPDQPFVEALIQGEDLENSYYRKNILGIARENFFYPTEKNFYESRALEFFARWTIESQPRWHEKLKTDKTLSQLTFFAMDTVGPQYRSMECDIEFEQGCRNMPTPLEVRAVYPEERHRAREIIFTLDITRKAYSDMFHFKRALIAARERLPDFCPEFARVFFHEATYHKKKMCVATIINILMSVIMSLLTVFTFGQSLWGIIGSVGALAAEGLMEGFAAVATVGLVEGVTEAAAEVGVEVGLSSAFLGVGTAVGSTEALVEGAAAAGLGTVEALTEGGAAAGLGTVEALAEGGTAAGLGSFEAVVEGSTAAGFGTGEVLAEGGTAAGFGAEEVAVEVTSESLFRVDSIMSTAEGVGKAAGQSMAEATVQTVETTIEETGLGSILEGASIEGTIEESGIRPILEGASVGGTIAHGTAQGSGQGTSGPGTPSQDTPSQGRRPSFRFDPSTREDLLSGLRETIRTESTVDLHLPGQRPIRWYAPWSSPGTNFHTYIQTIHSQITEMIHRTLHLRPQGSSSHGSSTDSSSLPPDSLDVPVRLPGEQRPDRTRPGPANQGPPPRLQIPETIEEGDEGFGQFDGPSEGRPPNIYGPRSRGPQINRQPMQRASRLRRAFRWLINLFRPSSRELAEWERNFDRWAESQPSSGGFEEALRNLQEQARTRKPGRTKNKPNNRKPKPNNGKSKLNNGKSFGRTERRDDMFTQPKLATTTDPLHYRVTVGQFETFNYDDLEDGNLRSVYDAPSMQSGFFTIATEKYTATELVSPGGSLESSDSRATQKRSDPTPSTNSNSTTPTHNNSKTWKRKLSKRTKHMVNRNTPLFAMIPNKGDLSAGNPRSNDLWDLGARLTQRFMYPNGTLMKARDGPAFLSDNSFAIAYYIEQLRKPDKEFRDVDDIAQVLDGMQSSTEIPAWKIVNAVKHTPWSSALGSMNFKGSHAEGKESNPMLQFEWGAAQHTFTKRLAPEHKHVVARTSSESQKKAVVYEYVMGYRPAQLDSLGFMRQLSALKLASPRQGRKRSAEGWIFDQDQGTNRKIFNARMRNERFQNDIRHEECSTDNYTGDTKKNEKKCRKLLQEVCDSALNRIQASLWEINDPEWVKRNWVAGEASPVALYLQDRYSTYANYIAFQSIQLNPKALENSLFQNLKNSLVTKAYADEQCYLKCSTNSHPGISSGGNVHQFGDATCMSGCFDPTEQRSEQLYGLDHRKGYLGAEKEPWNLNETLISAESYSRYQSRDPIGYLPGDFELNPYEASVRDKTPILPVCKGDYIKLADDYVKGIGQFPCSCGNKYGSESARFWSASNWAGGQKKNEYKYIMDCRDGPLKSLIDQYPAAYMINMCQAILTIAPPGTGSYQEKKNKGSYSQNVLACNKFMQYYRDNSRQSDQFLDENMCKLWSKYSDNWHRGGNKKHQDFSYVNHDLSHGGCKKWKKYWKKTCKKGRRTCDFPSGY</sequence>
<feature type="transmembrane region" description="Helical" evidence="2">
    <location>
        <begin position="308"/>
        <end position="330"/>
    </location>
</feature>
<protein>
    <submittedName>
        <fullName evidence="3">Uncharacterized protein</fullName>
    </submittedName>
</protein>
<feature type="region of interest" description="Disordered" evidence="1">
    <location>
        <begin position="60"/>
        <end position="81"/>
    </location>
</feature>
<name>A0A6A6XLF3_9PLEO</name>
<keyword evidence="2" id="KW-1133">Transmembrane helix</keyword>
<evidence type="ECO:0000256" key="1">
    <source>
        <dbReference type="SAM" id="MobiDB-lite"/>
    </source>
</evidence>
<accession>A0A6A6XLF3</accession>
<feature type="compositionally biased region" description="Low complexity" evidence="1">
    <location>
        <begin position="916"/>
        <end position="932"/>
    </location>
</feature>
<feature type="region of interest" description="Disordered" evidence="1">
    <location>
        <begin position="896"/>
        <end position="942"/>
    </location>
</feature>
<dbReference type="EMBL" id="MU001823">
    <property type="protein sequence ID" value="KAF2796735.1"/>
    <property type="molecule type" value="Genomic_DNA"/>
</dbReference>
<feature type="region of interest" description="Disordered" evidence="1">
    <location>
        <begin position="99"/>
        <end position="131"/>
    </location>
</feature>
<reference evidence="3" key="1">
    <citation type="journal article" date="2020" name="Stud. Mycol.">
        <title>101 Dothideomycetes genomes: a test case for predicting lifestyles and emergence of pathogens.</title>
        <authorList>
            <person name="Haridas S."/>
            <person name="Albert R."/>
            <person name="Binder M."/>
            <person name="Bloem J."/>
            <person name="Labutti K."/>
            <person name="Salamov A."/>
            <person name="Andreopoulos B."/>
            <person name="Baker S."/>
            <person name="Barry K."/>
            <person name="Bills G."/>
            <person name="Bluhm B."/>
            <person name="Cannon C."/>
            <person name="Castanera R."/>
            <person name="Culley D."/>
            <person name="Daum C."/>
            <person name="Ezra D."/>
            <person name="Gonzalez J."/>
            <person name="Henrissat B."/>
            <person name="Kuo A."/>
            <person name="Liang C."/>
            <person name="Lipzen A."/>
            <person name="Lutzoni F."/>
            <person name="Magnuson J."/>
            <person name="Mondo S."/>
            <person name="Nolan M."/>
            <person name="Ohm R."/>
            <person name="Pangilinan J."/>
            <person name="Park H.-J."/>
            <person name="Ramirez L."/>
            <person name="Alfaro M."/>
            <person name="Sun H."/>
            <person name="Tritt A."/>
            <person name="Yoshinaga Y."/>
            <person name="Zwiers L.-H."/>
            <person name="Turgeon B."/>
            <person name="Goodwin S."/>
            <person name="Spatafora J."/>
            <person name="Crous P."/>
            <person name="Grigoriev I."/>
        </authorList>
    </citation>
    <scope>NUCLEOTIDE SEQUENCE</scope>
    <source>
        <strain evidence="3">CBS 109.77</strain>
    </source>
</reference>
<proteinExistence type="predicted"/>
<gene>
    <name evidence="3" type="ORF">K505DRAFT_334902</name>
</gene>
<feature type="compositionally biased region" description="Low complexity" evidence="1">
    <location>
        <begin position="650"/>
        <end position="668"/>
    </location>
</feature>
<keyword evidence="4" id="KW-1185">Reference proteome</keyword>
<evidence type="ECO:0000313" key="3">
    <source>
        <dbReference type="EMBL" id="KAF2796735.1"/>
    </source>
</evidence>
<dbReference type="OrthoDB" id="3800625at2759"/>
<keyword evidence="2" id="KW-0472">Membrane</keyword>
<feature type="compositionally biased region" description="Basic residues" evidence="1">
    <location>
        <begin position="795"/>
        <end position="811"/>
    </location>
</feature>